<dbReference type="Proteomes" id="UP000000328">
    <property type="component" value="Chromosome"/>
</dbReference>
<evidence type="ECO:0000256" key="1">
    <source>
        <dbReference type="SAM" id="MobiDB-lite"/>
    </source>
</evidence>
<organism evidence="3 4">
    <name type="scientific">Amycolatopsis mediterranei (strain U-32)</name>
    <dbReference type="NCBI Taxonomy" id="749927"/>
    <lineage>
        <taxon>Bacteria</taxon>
        <taxon>Bacillati</taxon>
        <taxon>Actinomycetota</taxon>
        <taxon>Actinomycetes</taxon>
        <taxon>Pseudonocardiales</taxon>
        <taxon>Pseudonocardiaceae</taxon>
        <taxon>Amycolatopsis</taxon>
    </lineage>
</organism>
<name>A0A0H3CW77_AMYMU</name>
<evidence type="ECO:0000313" key="4">
    <source>
        <dbReference type="Proteomes" id="UP000000328"/>
    </source>
</evidence>
<proteinExistence type="predicted"/>
<gene>
    <name evidence="3" type="ordered locus">AMED_0367</name>
</gene>
<dbReference type="OrthoDB" id="3629730at2"/>
<feature type="region of interest" description="Disordered" evidence="1">
    <location>
        <begin position="76"/>
        <end position="97"/>
    </location>
</feature>
<evidence type="ECO:0000256" key="2">
    <source>
        <dbReference type="SAM" id="Phobius"/>
    </source>
</evidence>
<accession>A0A0H3CW77</accession>
<dbReference type="AlphaFoldDB" id="A0A0H3CW77"/>
<keyword evidence="2" id="KW-0812">Transmembrane</keyword>
<keyword evidence="2" id="KW-1133">Transmembrane helix</keyword>
<dbReference type="RefSeq" id="WP_012477105.1">
    <property type="nucleotide sequence ID" value="NC_014318.1"/>
</dbReference>
<evidence type="ECO:0000313" key="3">
    <source>
        <dbReference type="EMBL" id="ADJ42189.1"/>
    </source>
</evidence>
<protein>
    <submittedName>
        <fullName evidence="3">Uncharacterized protein</fullName>
    </submittedName>
</protein>
<dbReference type="GeneID" id="92868166"/>
<dbReference type="HOGENOM" id="CLU_2244290_0_0_11"/>
<dbReference type="EMBL" id="CP002000">
    <property type="protein sequence ID" value="ADJ42189.1"/>
    <property type="molecule type" value="Genomic_DNA"/>
</dbReference>
<sequence length="104" mass="11266">MSTPDGFPPNPGAALLGRLLERNGTWALLRVFAALALFLVLHLIRIPLVVAARILAGVMAPLDAYATRHVSTPPRGPVNQFFDPHNTHPSPGPPGRMHWEVVHA</sequence>
<reference evidence="3 4" key="1">
    <citation type="journal article" date="2010" name="Cell Res.">
        <title>Complete genome sequence of the rifamycin SV-producing Amycolatopsis mediterranei U32 revealed its genetic characteristics in phylogeny and metabolism.</title>
        <authorList>
            <person name="Zhao W."/>
            <person name="Zhong Y."/>
            <person name="Yuan H."/>
            <person name="Wang J."/>
            <person name="Zheng H."/>
            <person name="Wang Y."/>
            <person name="Cen X."/>
            <person name="Xu F."/>
            <person name="Bai J."/>
            <person name="Han X."/>
            <person name="Lu G."/>
            <person name="Zhu Y."/>
            <person name="Shao Z."/>
            <person name="Yan H."/>
            <person name="Li C."/>
            <person name="Peng N."/>
            <person name="Zhang Z."/>
            <person name="Zhang Y."/>
            <person name="Lin W."/>
            <person name="Fan Y."/>
            <person name="Qin Z."/>
            <person name="Hu Y."/>
            <person name="Zhu B."/>
            <person name="Wang S."/>
            <person name="Ding X."/>
            <person name="Zhao G.P."/>
        </authorList>
    </citation>
    <scope>NUCLEOTIDE SEQUENCE [LARGE SCALE GENOMIC DNA]</scope>
    <source>
        <strain evidence="4">U-32</strain>
    </source>
</reference>
<dbReference type="KEGG" id="amd:AMED_0367"/>
<feature type="transmembrane region" description="Helical" evidence="2">
    <location>
        <begin position="25"/>
        <end position="44"/>
    </location>
</feature>
<dbReference type="PATRIC" id="fig|749927.5.peg.377"/>
<keyword evidence="2" id="KW-0472">Membrane</keyword>